<dbReference type="EMBL" id="BAAAMU010000147">
    <property type="protein sequence ID" value="GAA1686041.1"/>
    <property type="molecule type" value="Genomic_DNA"/>
</dbReference>
<organism evidence="2 3">
    <name type="scientific">Nonomuraea maheshkhaliensis</name>
    <dbReference type="NCBI Taxonomy" id="419590"/>
    <lineage>
        <taxon>Bacteria</taxon>
        <taxon>Bacillati</taxon>
        <taxon>Actinomycetota</taxon>
        <taxon>Actinomycetes</taxon>
        <taxon>Streptosporangiales</taxon>
        <taxon>Streptosporangiaceae</taxon>
        <taxon>Nonomuraea</taxon>
    </lineage>
</organism>
<name>A0ABN2HDV3_9ACTN</name>
<protein>
    <submittedName>
        <fullName evidence="2">Uncharacterized protein</fullName>
    </submittedName>
</protein>
<evidence type="ECO:0000313" key="2">
    <source>
        <dbReference type="EMBL" id="GAA1686041.1"/>
    </source>
</evidence>
<reference evidence="2 3" key="1">
    <citation type="journal article" date="2019" name="Int. J. Syst. Evol. Microbiol.">
        <title>The Global Catalogue of Microorganisms (GCM) 10K type strain sequencing project: providing services to taxonomists for standard genome sequencing and annotation.</title>
        <authorList>
            <consortium name="The Broad Institute Genomics Platform"/>
            <consortium name="The Broad Institute Genome Sequencing Center for Infectious Disease"/>
            <person name="Wu L."/>
            <person name="Ma J."/>
        </authorList>
    </citation>
    <scope>NUCLEOTIDE SEQUENCE [LARGE SCALE GENOMIC DNA]</scope>
    <source>
        <strain evidence="2 3">JCM 13929</strain>
    </source>
</reference>
<evidence type="ECO:0000256" key="1">
    <source>
        <dbReference type="SAM" id="MobiDB-lite"/>
    </source>
</evidence>
<dbReference type="Proteomes" id="UP001500064">
    <property type="component" value="Unassembled WGS sequence"/>
</dbReference>
<gene>
    <name evidence="2" type="ORF">GCM10009733_098400</name>
</gene>
<feature type="region of interest" description="Disordered" evidence="1">
    <location>
        <begin position="1"/>
        <end position="21"/>
    </location>
</feature>
<feature type="compositionally biased region" description="Low complexity" evidence="1">
    <location>
        <begin position="10"/>
        <end position="21"/>
    </location>
</feature>
<proteinExistence type="predicted"/>
<keyword evidence="3" id="KW-1185">Reference proteome</keyword>
<comment type="caution">
    <text evidence="2">The sequence shown here is derived from an EMBL/GenBank/DDBJ whole genome shotgun (WGS) entry which is preliminary data.</text>
</comment>
<evidence type="ECO:0000313" key="3">
    <source>
        <dbReference type="Proteomes" id="UP001500064"/>
    </source>
</evidence>
<accession>A0ABN2HDV3</accession>
<sequence>MKLSSAPEVRAAARVQQPAQRADQAFDGGAVDLVFAAEVVQDFHLGGFGDGVPLVMGELEVSHRGAVFVLPARGPDEHVTRP</sequence>